<organism evidence="1 2">
    <name type="scientific">Dentiscutata heterogama</name>
    <dbReference type="NCBI Taxonomy" id="1316150"/>
    <lineage>
        <taxon>Eukaryota</taxon>
        <taxon>Fungi</taxon>
        <taxon>Fungi incertae sedis</taxon>
        <taxon>Mucoromycota</taxon>
        <taxon>Glomeromycotina</taxon>
        <taxon>Glomeromycetes</taxon>
        <taxon>Diversisporales</taxon>
        <taxon>Gigasporaceae</taxon>
        <taxon>Dentiscutata</taxon>
    </lineage>
</organism>
<proteinExistence type="predicted"/>
<comment type="caution">
    <text evidence="1">The sequence shown here is derived from an EMBL/GenBank/DDBJ whole genome shotgun (WGS) entry which is preliminary data.</text>
</comment>
<accession>A0ACA9LBC4</accession>
<sequence length="406" mass="46982">MSLTFPEYNTTLQQFSCPITQYSNYNLHTTFFAQVGFLFSSSSLIFTIAVYGAGSIFGYIKTCRIDNIVILTTSLVPIFSWYSLIKLYWYGNIMCKTLESTNKICLFLESSIFFILVLLLVVVVIVIFMILICSHFFYSNISGPWWLEKESEERKIRDIHKHGHYDAVFATIKVNDISKIQECYIEMNTKNTNNCDNIKLKKFRIDYVDDDVDNNAKTTWIEKILCGQPKHMYVENVKDENECYYVISMGNFYFCKIKLITEADMKDIEPIIATEKKDIESITETAKKVTEDSKGITITLSADEHIKTNIKRILDMEVKNCKKPLISKDNADINSLSNNSNNTILEIIKIDKDNIILIDVLNTGFLNYLIYSHQNCDDIKNQPESPLKVWVVIHEIATAYIFWHIT</sequence>
<dbReference type="Proteomes" id="UP000789702">
    <property type="component" value="Unassembled WGS sequence"/>
</dbReference>
<keyword evidence="2" id="KW-1185">Reference proteome</keyword>
<evidence type="ECO:0000313" key="1">
    <source>
        <dbReference type="EMBL" id="CAG8516212.1"/>
    </source>
</evidence>
<protein>
    <submittedName>
        <fullName evidence="1">15161_t:CDS:1</fullName>
    </submittedName>
</protein>
<name>A0ACA9LBC4_9GLOM</name>
<gene>
    <name evidence="1" type="ORF">DHETER_LOCUS3697</name>
</gene>
<evidence type="ECO:0000313" key="2">
    <source>
        <dbReference type="Proteomes" id="UP000789702"/>
    </source>
</evidence>
<reference evidence="1" key="1">
    <citation type="submission" date="2021-06" db="EMBL/GenBank/DDBJ databases">
        <authorList>
            <person name="Kallberg Y."/>
            <person name="Tangrot J."/>
            <person name="Rosling A."/>
        </authorList>
    </citation>
    <scope>NUCLEOTIDE SEQUENCE</scope>
    <source>
        <strain evidence="1">IL203A</strain>
    </source>
</reference>
<dbReference type="EMBL" id="CAJVPU010003297">
    <property type="protein sequence ID" value="CAG8516212.1"/>
    <property type="molecule type" value="Genomic_DNA"/>
</dbReference>